<gene>
    <name evidence="5" type="ORF">PLOB_00015069</name>
</gene>
<feature type="transmembrane region" description="Helical" evidence="3">
    <location>
        <begin position="327"/>
        <end position="353"/>
    </location>
</feature>
<evidence type="ECO:0000313" key="5">
    <source>
        <dbReference type="EMBL" id="CAH3107054.1"/>
    </source>
</evidence>
<keyword evidence="3" id="KW-0472">Membrane</keyword>
<dbReference type="InterPro" id="IPR001507">
    <property type="entry name" value="ZP_dom"/>
</dbReference>
<dbReference type="InterPro" id="IPR055356">
    <property type="entry name" value="ZP-N"/>
</dbReference>
<dbReference type="Gene3D" id="2.60.40.4100">
    <property type="entry name" value="Zona pellucida, ZP-C domain"/>
    <property type="match status" value="1"/>
</dbReference>
<feature type="domain" description="ZP" evidence="4">
    <location>
        <begin position="32"/>
        <end position="280"/>
    </location>
</feature>
<name>A0ABN8NGR3_9CNID</name>
<dbReference type="InterPro" id="IPR055355">
    <property type="entry name" value="ZP-C"/>
</dbReference>
<dbReference type="PANTHER" id="PTHR14002:SF43">
    <property type="entry name" value="DELTA-LIKE PROTEIN"/>
    <property type="match status" value="1"/>
</dbReference>
<keyword evidence="3" id="KW-1133">Transmembrane helix</keyword>
<evidence type="ECO:0000313" key="6">
    <source>
        <dbReference type="Proteomes" id="UP001159405"/>
    </source>
</evidence>
<dbReference type="Pfam" id="PF23344">
    <property type="entry name" value="ZP-N"/>
    <property type="match status" value="1"/>
</dbReference>
<keyword evidence="1" id="KW-0732">Signal</keyword>
<dbReference type="Gene3D" id="2.60.40.3210">
    <property type="entry name" value="Zona pellucida, ZP-N domain"/>
    <property type="match status" value="1"/>
</dbReference>
<dbReference type="PANTHER" id="PTHR14002">
    <property type="entry name" value="ENDOGLIN/TGF-BETA RECEPTOR TYPE III"/>
    <property type="match status" value="1"/>
</dbReference>
<keyword evidence="2" id="KW-1015">Disulfide bond</keyword>
<dbReference type="InterPro" id="IPR042235">
    <property type="entry name" value="ZP-C_dom"/>
</dbReference>
<evidence type="ECO:0000259" key="4">
    <source>
        <dbReference type="PROSITE" id="PS51034"/>
    </source>
</evidence>
<dbReference type="PROSITE" id="PS51034">
    <property type="entry name" value="ZP_2"/>
    <property type="match status" value="1"/>
</dbReference>
<dbReference type="Pfam" id="PF00100">
    <property type="entry name" value="Zona_pellucida"/>
    <property type="match status" value="1"/>
</dbReference>
<dbReference type="Proteomes" id="UP001159405">
    <property type="component" value="Unassembled WGS sequence"/>
</dbReference>
<organism evidence="5 6">
    <name type="scientific">Porites lobata</name>
    <dbReference type="NCBI Taxonomy" id="104759"/>
    <lineage>
        <taxon>Eukaryota</taxon>
        <taxon>Metazoa</taxon>
        <taxon>Cnidaria</taxon>
        <taxon>Anthozoa</taxon>
        <taxon>Hexacorallia</taxon>
        <taxon>Scleractinia</taxon>
        <taxon>Fungiina</taxon>
        <taxon>Poritidae</taxon>
        <taxon>Porites</taxon>
    </lineage>
</organism>
<evidence type="ECO:0000256" key="2">
    <source>
        <dbReference type="ARBA" id="ARBA00023157"/>
    </source>
</evidence>
<sequence length="370" mass="42111">MKFTFFVESPTPTSGGVDGEMIDNSTAKLGLVCHNEYIEVTLESKNYPGLDTNVTHLQDEACVPGYRDATKVIFRFGLGDCKTEYEEDESEIRYMNKIIAVVNDEKEEDAITRSSTRVLPFQCSYKKKAVISKVQVNPQFTKIITNTEDFGNFSYEVNLYTDKDYSNKVDEFPYVIGISQRMYLEMRVESGDSGLILFPDECKATPSQDINDKPDHAIIENACPRDKTLEFEYKMSGEQQFSLVAFRFKSGYQDVYIHCKMTVCRSKEEESKCAKGCQENENDSRKKREVKDDFLIKQFIGPIKVKGEEDKVSDALRKKVSQDNPQMFTLVGVLVGVLGVIMLGLIAALIIVIRKRRTEENSTTLLVYDE</sequence>
<keyword evidence="3" id="KW-0812">Transmembrane</keyword>
<keyword evidence="6" id="KW-1185">Reference proteome</keyword>
<proteinExistence type="predicted"/>
<accession>A0ABN8NGR3</accession>
<dbReference type="EMBL" id="CALNXK010000019">
    <property type="protein sequence ID" value="CAH3107054.1"/>
    <property type="molecule type" value="Genomic_DNA"/>
</dbReference>
<comment type="caution">
    <text evidence="5">The sequence shown here is derived from an EMBL/GenBank/DDBJ whole genome shotgun (WGS) entry which is preliminary data.</text>
</comment>
<evidence type="ECO:0000256" key="1">
    <source>
        <dbReference type="ARBA" id="ARBA00022729"/>
    </source>
</evidence>
<evidence type="ECO:0000256" key="3">
    <source>
        <dbReference type="SAM" id="Phobius"/>
    </source>
</evidence>
<reference evidence="5 6" key="1">
    <citation type="submission" date="2022-05" db="EMBL/GenBank/DDBJ databases">
        <authorList>
            <consortium name="Genoscope - CEA"/>
            <person name="William W."/>
        </authorList>
    </citation>
    <scope>NUCLEOTIDE SEQUENCE [LARGE SCALE GENOMIC DNA]</scope>
</reference>
<dbReference type="SMART" id="SM00241">
    <property type="entry name" value="ZP"/>
    <property type="match status" value="1"/>
</dbReference>
<protein>
    <recommendedName>
        <fullName evidence="4">ZP domain-containing protein</fullName>
    </recommendedName>
</protein>